<gene>
    <name evidence="1" type="ORF">EC580_11695</name>
</gene>
<name>A0A3M8QSU8_9PROT</name>
<dbReference type="RefSeq" id="WP_123105250.1">
    <property type="nucleotide sequence ID" value="NZ_CP127527.1"/>
</dbReference>
<dbReference type="EMBL" id="RIZI01000187">
    <property type="protein sequence ID" value="RNF59325.1"/>
    <property type="molecule type" value="Genomic_DNA"/>
</dbReference>
<dbReference type="Pfam" id="PF01161">
    <property type="entry name" value="PBP"/>
    <property type="match status" value="1"/>
</dbReference>
<dbReference type="CDD" id="cd00865">
    <property type="entry name" value="PEBP_bact_arch"/>
    <property type="match status" value="1"/>
</dbReference>
<organism evidence="1">
    <name type="scientific">Acidithiobacillus sulfuriphilus</name>
    <dbReference type="NCBI Taxonomy" id="1867749"/>
    <lineage>
        <taxon>Bacteria</taxon>
        <taxon>Pseudomonadati</taxon>
        <taxon>Pseudomonadota</taxon>
        <taxon>Acidithiobacillia</taxon>
        <taxon>Acidithiobacillales</taxon>
        <taxon>Acidithiobacillaceae</taxon>
        <taxon>Acidithiobacillus</taxon>
    </lineage>
</organism>
<sequence>MAEMKVFSTGIDPEDWIPHRFTALGEGKTPSIFWQHLPEKTQSLVLVMEWREAASGQRVHWLVYDLPPTAEGIHEGGPLPAGAKLGRNDFGESAYHAPEPDPQHQLRHYDFVLFATDLPTLDLAPGADFATVKGRLRKAVHGDDIAPPPAADVRARELYPLGHIIGNAEFSGHFARDTDRHI</sequence>
<dbReference type="InterPro" id="IPR036610">
    <property type="entry name" value="PEBP-like_sf"/>
</dbReference>
<protein>
    <submittedName>
        <fullName evidence="1">YbhB/YbcL family Raf kinase inhibitor-like protein</fullName>
    </submittedName>
</protein>
<evidence type="ECO:0000313" key="1">
    <source>
        <dbReference type="EMBL" id="RNF59325.1"/>
    </source>
</evidence>
<dbReference type="SUPFAM" id="SSF49777">
    <property type="entry name" value="PEBP-like"/>
    <property type="match status" value="1"/>
</dbReference>
<dbReference type="InterPro" id="IPR008914">
    <property type="entry name" value="PEBP"/>
</dbReference>
<comment type="caution">
    <text evidence="1">The sequence shown here is derived from an EMBL/GenBank/DDBJ whole genome shotgun (WGS) entry which is preliminary data.</text>
</comment>
<reference evidence="1" key="1">
    <citation type="submission" date="2018-10" db="EMBL/GenBank/DDBJ databases">
        <title>Acidithiobacillus sulfuriphilus sp. nov.: an extremely acidophilic sulfur-oxidizing chemolithotroph isolated from a neutral pH environment.</title>
        <authorList>
            <person name="Falagan C."/>
            <person name="Moya-Beltran A."/>
            <person name="Quatrini R."/>
            <person name="Johnson D.B."/>
        </authorList>
    </citation>
    <scope>NUCLEOTIDE SEQUENCE [LARGE SCALE GENOMIC DNA]</scope>
    <source>
        <strain evidence="1">CJ-2</strain>
    </source>
</reference>
<dbReference type="InterPro" id="IPR005247">
    <property type="entry name" value="YbhB_YbcL/LppC-like"/>
</dbReference>
<dbReference type="AlphaFoldDB" id="A0A3M8QSU8"/>
<proteinExistence type="predicted"/>
<dbReference type="Gene3D" id="3.90.280.10">
    <property type="entry name" value="PEBP-like"/>
    <property type="match status" value="1"/>
</dbReference>
<accession>A0A3M8QSU8</accession>
<dbReference type="OrthoDB" id="5295292at2"/>